<keyword evidence="3" id="KW-1185">Reference proteome</keyword>
<evidence type="ECO:0000313" key="2">
    <source>
        <dbReference type="EMBL" id="MBB3120386.1"/>
    </source>
</evidence>
<dbReference type="RefSeq" id="WP_183442133.1">
    <property type="nucleotide sequence ID" value="NZ_JACHXD010000009.1"/>
</dbReference>
<dbReference type="Gene3D" id="3.40.50.2000">
    <property type="entry name" value="Glycogen Phosphorylase B"/>
    <property type="match status" value="2"/>
</dbReference>
<dbReference type="GO" id="GO:0016757">
    <property type="term" value="F:glycosyltransferase activity"/>
    <property type="evidence" value="ECO:0007669"/>
    <property type="project" value="InterPro"/>
</dbReference>
<sequence length="412" mass="46531">MSRIQVIQIHPYDPTSSYVGGIGTYIRGIIKHSPEECEVSYVGVSSNPARYPVGRWHNIEVEGRKLRFFPVLSADLRRRKPIPLSLRFTLALLRYRACIQHDNTVLIFHRIEPSLPFFGRDCARILFLHGHNGKDFYNPQSEVKWSYFPRLYFLLEKRLIAKIERVFIVRSDAIPDYQSLYPRLHDRIHFIPTWVDDDNAASLPETEQAGLRTQLVQPLQFASTGKLLLFVGRFVSQKDPLLLLRAFQRLRQRRPDVNLVMIGSGELEGEVRQFIAAQGLSAAVRILGPQPHQHILRWMNAADCLCMSSAFEGMPVVMVEALHCGLPVVSTKVGEAARLIGNEQVGRLVEEATPAALSLGIEQVLAQARDRDACRRQVSPYRAANVLQALNVHLYRNQAATPKRGSGLADAS</sequence>
<accession>A0A7W5BCJ5</accession>
<name>A0A7W5BCJ5_9BURK</name>
<dbReference type="EMBL" id="JACHXD010000009">
    <property type="protein sequence ID" value="MBB3120386.1"/>
    <property type="molecule type" value="Genomic_DNA"/>
</dbReference>
<protein>
    <submittedName>
        <fullName evidence="2">Glycosyltransferase involved in cell wall biosynthesis</fullName>
    </submittedName>
</protein>
<dbReference type="AlphaFoldDB" id="A0A7W5BCJ5"/>
<dbReference type="Pfam" id="PF00534">
    <property type="entry name" value="Glycos_transf_1"/>
    <property type="match status" value="1"/>
</dbReference>
<proteinExistence type="predicted"/>
<evidence type="ECO:0000259" key="1">
    <source>
        <dbReference type="Pfam" id="PF00534"/>
    </source>
</evidence>
<reference evidence="2 3" key="1">
    <citation type="submission" date="2020-08" db="EMBL/GenBank/DDBJ databases">
        <title>Genomic Encyclopedia of Type Strains, Phase III (KMG-III): the genomes of soil and plant-associated and newly described type strains.</title>
        <authorList>
            <person name="Whitman W."/>
        </authorList>
    </citation>
    <scope>NUCLEOTIDE SEQUENCE [LARGE SCALE GENOMIC DNA]</scope>
    <source>
        <strain evidence="2 3">CECT 8897</strain>
    </source>
</reference>
<dbReference type="PANTHER" id="PTHR12526:SF637">
    <property type="entry name" value="GLYCOSYLTRANSFERASE EPSF-RELATED"/>
    <property type="match status" value="1"/>
</dbReference>
<dbReference type="SUPFAM" id="SSF53756">
    <property type="entry name" value="UDP-Glycosyltransferase/glycogen phosphorylase"/>
    <property type="match status" value="1"/>
</dbReference>
<dbReference type="PANTHER" id="PTHR12526">
    <property type="entry name" value="GLYCOSYLTRANSFERASE"/>
    <property type="match status" value="1"/>
</dbReference>
<dbReference type="Proteomes" id="UP000541535">
    <property type="component" value="Unassembled WGS sequence"/>
</dbReference>
<organism evidence="2 3">
    <name type="scientific">Pseudoduganella violacea</name>
    <dbReference type="NCBI Taxonomy" id="1715466"/>
    <lineage>
        <taxon>Bacteria</taxon>
        <taxon>Pseudomonadati</taxon>
        <taxon>Pseudomonadota</taxon>
        <taxon>Betaproteobacteria</taxon>
        <taxon>Burkholderiales</taxon>
        <taxon>Oxalobacteraceae</taxon>
        <taxon>Telluria group</taxon>
        <taxon>Pseudoduganella</taxon>
    </lineage>
</organism>
<keyword evidence="2" id="KW-0808">Transferase</keyword>
<dbReference type="InterPro" id="IPR001296">
    <property type="entry name" value="Glyco_trans_1"/>
</dbReference>
<gene>
    <name evidence="2" type="ORF">FHS03_003450</name>
</gene>
<evidence type="ECO:0000313" key="3">
    <source>
        <dbReference type="Proteomes" id="UP000541535"/>
    </source>
</evidence>
<feature type="domain" description="Glycosyl transferase family 1" evidence="1">
    <location>
        <begin position="217"/>
        <end position="376"/>
    </location>
</feature>
<comment type="caution">
    <text evidence="2">The sequence shown here is derived from an EMBL/GenBank/DDBJ whole genome shotgun (WGS) entry which is preliminary data.</text>
</comment>